<proteinExistence type="predicted"/>
<gene>
    <name evidence="2" type="ORF">PG997_010524</name>
</gene>
<dbReference type="Proteomes" id="UP001433268">
    <property type="component" value="Unassembled WGS sequence"/>
</dbReference>
<feature type="region of interest" description="Disordered" evidence="1">
    <location>
        <begin position="262"/>
        <end position="290"/>
    </location>
</feature>
<protein>
    <submittedName>
        <fullName evidence="2">Uncharacterized protein</fullName>
    </submittedName>
</protein>
<accession>A0ABR1VZW4</accession>
<name>A0ABR1VZW4_9PEZI</name>
<evidence type="ECO:0000313" key="3">
    <source>
        <dbReference type="Proteomes" id="UP001433268"/>
    </source>
</evidence>
<comment type="caution">
    <text evidence="2">The sequence shown here is derived from an EMBL/GenBank/DDBJ whole genome shotgun (WGS) entry which is preliminary data.</text>
</comment>
<sequence length="290" mass="32676">MFLTHRALWDWVRKRAEACNARKSENEEEGFKISLENLPGWELVSILSQLGDELGKTGKTGKLANTESSVVDLGAKLNSRLRDLFRDQSPDKEVTLPNFAGHQLLHITPVKELADDKKAMLGPENELTELFLRSLEEKYRSIEQADLLIRPDNETNETRLLYTGYDKFKNQKSVGKQAASETGEEETAGEEMHLAADRQVEFLIGAIQHDLMRQWSLIAPGKKEKTREEQELILETAWQLAQAIAYHEVRMPSLADLTAAGPTRSYWRKGSEPSDSGTDSSSVSDFSLDL</sequence>
<feature type="compositionally biased region" description="Low complexity" evidence="1">
    <location>
        <begin position="273"/>
        <end position="290"/>
    </location>
</feature>
<evidence type="ECO:0000313" key="2">
    <source>
        <dbReference type="EMBL" id="KAK8075861.1"/>
    </source>
</evidence>
<organism evidence="2 3">
    <name type="scientific">Apiospora hydei</name>
    <dbReference type="NCBI Taxonomy" id="1337664"/>
    <lineage>
        <taxon>Eukaryota</taxon>
        <taxon>Fungi</taxon>
        <taxon>Dikarya</taxon>
        <taxon>Ascomycota</taxon>
        <taxon>Pezizomycotina</taxon>
        <taxon>Sordariomycetes</taxon>
        <taxon>Xylariomycetidae</taxon>
        <taxon>Amphisphaeriales</taxon>
        <taxon>Apiosporaceae</taxon>
        <taxon>Apiospora</taxon>
    </lineage>
</organism>
<reference evidence="2 3" key="1">
    <citation type="submission" date="2023-01" db="EMBL/GenBank/DDBJ databases">
        <title>Analysis of 21 Apiospora genomes using comparative genomics revels a genus with tremendous synthesis potential of carbohydrate active enzymes and secondary metabolites.</title>
        <authorList>
            <person name="Sorensen T."/>
        </authorList>
    </citation>
    <scope>NUCLEOTIDE SEQUENCE [LARGE SCALE GENOMIC DNA]</scope>
    <source>
        <strain evidence="2 3">CBS 114990</strain>
    </source>
</reference>
<dbReference type="EMBL" id="JAQQWN010000007">
    <property type="protein sequence ID" value="KAK8075861.1"/>
    <property type="molecule type" value="Genomic_DNA"/>
</dbReference>
<evidence type="ECO:0000256" key="1">
    <source>
        <dbReference type="SAM" id="MobiDB-lite"/>
    </source>
</evidence>
<dbReference type="RefSeq" id="XP_066666801.1">
    <property type="nucleotide sequence ID" value="XM_066814839.1"/>
</dbReference>
<keyword evidence="3" id="KW-1185">Reference proteome</keyword>
<dbReference type="GeneID" id="92047899"/>